<keyword evidence="2" id="KW-0646">Protease inhibitor</keyword>
<name>A0ABD3AVQ8_9GENT</name>
<evidence type="ECO:0000313" key="5">
    <source>
        <dbReference type="Proteomes" id="UP001630127"/>
    </source>
</evidence>
<comment type="similarity">
    <text evidence="1">Belongs to the protease inhibitor I13 (potato type I serine protease inhibitor) family.</text>
</comment>
<dbReference type="Gene3D" id="3.30.10.10">
    <property type="entry name" value="Trypsin Inhibitor V, subunit A"/>
    <property type="match status" value="1"/>
</dbReference>
<gene>
    <name evidence="4" type="ORF">ACH5RR_003768</name>
</gene>
<reference evidence="4 5" key="1">
    <citation type="submission" date="2024-11" db="EMBL/GenBank/DDBJ databases">
        <title>A near-complete genome assembly of Cinchona calisaya.</title>
        <authorList>
            <person name="Lian D.C."/>
            <person name="Zhao X.W."/>
            <person name="Wei L."/>
        </authorList>
    </citation>
    <scope>NUCLEOTIDE SEQUENCE [LARGE SCALE GENOMIC DNA]</scope>
    <source>
        <tissue evidence="4">Nenye</tissue>
    </source>
</reference>
<dbReference type="SUPFAM" id="SSF54654">
    <property type="entry name" value="CI-2 family of serine protease inhibitors"/>
    <property type="match status" value="1"/>
</dbReference>
<evidence type="ECO:0000256" key="2">
    <source>
        <dbReference type="ARBA" id="ARBA00022690"/>
    </source>
</evidence>
<dbReference type="GO" id="GO:0004867">
    <property type="term" value="F:serine-type endopeptidase inhibitor activity"/>
    <property type="evidence" value="ECO:0007669"/>
    <property type="project" value="UniProtKB-KW"/>
</dbReference>
<dbReference type="Pfam" id="PF00280">
    <property type="entry name" value="potato_inhibit"/>
    <property type="match status" value="1"/>
</dbReference>
<evidence type="ECO:0000256" key="3">
    <source>
        <dbReference type="ARBA" id="ARBA00022900"/>
    </source>
</evidence>
<accession>A0ABD3AVQ8</accession>
<comment type="caution">
    <text evidence="4">The sequence shown here is derived from an EMBL/GenBank/DDBJ whole genome shotgun (WGS) entry which is preliminary data.</text>
</comment>
<dbReference type="PANTHER" id="PTHR33091:SF94">
    <property type="entry name" value="PROTEASE INHIBITOR PROTEIN"/>
    <property type="match status" value="1"/>
</dbReference>
<sequence>MSKRHPYPPCEDFGCEEHEVKCCTPGYPYSWPNLVGMEGNQAKAIIEKDNPVVTVKVIQYGFIHLEGWCCNRVLVWLNDDGKVEVAPIVG</sequence>
<organism evidence="4 5">
    <name type="scientific">Cinchona calisaya</name>
    <dbReference type="NCBI Taxonomy" id="153742"/>
    <lineage>
        <taxon>Eukaryota</taxon>
        <taxon>Viridiplantae</taxon>
        <taxon>Streptophyta</taxon>
        <taxon>Embryophyta</taxon>
        <taxon>Tracheophyta</taxon>
        <taxon>Spermatophyta</taxon>
        <taxon>Magnoliopsida</taxon>
        <taxon>eudicotyledons</taxon>
        <taxon>Gunneridae</taxon>
        <taxon>Pentapetalae</taxon>
        <taxon>asterids</taxon>
        <taxon>lamiids</taxon>
        <taxon>Gentianales</taxon>
        <taxon>Rubiaceae</taxon>
        <taxon>Cinchonoideae</taxon>
        <taxon>Cinchoneae</taxon>
        <taxon>Cinchona</taxon>
    </lineage>
</organism>
<dbReference type="PANTHER" id="PTHR33091">
    <property type="entry name" value="PROTEIN, PUTATIVE, EXPRESSED-RELATED"/>
    <property type="match status" value="1"/>
</dbReference>
<dbReference type="InterPro" id="IPR000864">
    <property type="entry name" value="Prot_inh_pot1"/>
</dbReference>
<keyword evidence="3" id="KW-0722">Serine protease inhibitor</keyword>
<keyword evidence="5" id="KW-1185">Reference proteome</keyword>
<proteinExistence type="inferred from homology"/>
<evidence type="ECO:0000313" key="4">
    <source>
        <dbReference type="EMBL" id="KAL3535307.1"/>
    </source>
</evidence>
<dbReference type="Proteomes" id="UP001630127">
    <property type="component" value="Unassembled WGS sequence"/>
</dbReference>
<dbReference type="InterPro" id="IPR036354">
    <property type="entry name" value="Prot_inh_pot1_sf"/>
</dbReference>
<protein>
    <submittedName>
        <fullName evidence="4">Uncharacterized protein</fullName>
    </submittedName>
</protein>
<dbReference type="AlphaFoldDB" id="A0ABD3AVQ8"/>
<evidence type="ECO:0000256" key="1">
    <source>
        <dbReference type="ARBA" id="ARBA00008210"/>
    </source>
</evidence>
<dbReference type="EMBL" id="JBJUIK010000002">
    <property type="protein sequence ID" value="KAL3535307.1"/>
    <property type="molecule type" value="Genomic_DNA"/>
</dbReference>